<dbReference type="HOGENOM" id="CLU_455850_0_0_1"/>
<dbReference type="Pfam" id="PF00651">
    <property type="entry name" value="BTB"/>
    <property type="match status" value="1"/>
</dbReference>
<organism evidence="1 2">
    <name type="scientific">Rhodnius prolixus</name>
    <name type="common">Triatomid bug</name>
    <dbReference type="NCBI Taxonomy" id="13249"/>
    <lineage>
        <taxon>Eukaryota</taxon>
        <taxon>Metazoa</taxon>
        <taxon>Ecdysozoa</taxon>
        <taxon>Arthropoda</taxon>
        <taxon>Hexapoda</taxon>
        <taxon>Insecta</taxon>
        <taxon>Pterygota</taxon>
        <taxon>Neoptera</taxon>
        <taxon>Paraneoptera</taxon>
        <taxon>Hemiptera</taxon>
        <taxon>Heteroptera</taxon>
        <taxon>Panheteroptera</taxon>
        <taxon>Cimicomorpha</taxon>
        <taxon>Reduviidae</taxon>
        <taxon>Triatominae</taxon>
        <taxon>Rhodnius</taxon>
    </lineage>
</organism>
<dbReference type="VEuPathDB" id="VectorBase:RPRC011399"/>
<sequence>MESNNWGRNVDTERKVNDYPVALKIYDTNNFTTSSSDEDDDPYSLLRGKRFPKNEEPKLYTQEKFTLPSVSIGIEAVLNEDEKDEIHHKESGMKCLEKRKHLVKNLSNIIKFGQKSVGRPGTKFSVDTKFNFNNYSESMMECINAAPDLVKSRGGLDLNFPHNENVKNKRCDHPNSQHIENYPDKAEVFGNNDMNGTKSLVERLVTHCRALAMEQLHPRDELMTSLKKEVAPPRDNRKICSIWDWKPKKEQQKVGSKLETNHLKLPIKLPNFVKLFKQFCTANCADMKIIIDDTVFHCHKIVLQCYSKFFQTHIRGKGYKKDVLIEIPHSKVNKNVFMDIYIWMLNSPKHCKNTFANHNILNLLIAAAFLKIDELEKHCWSYISDKKNFDESTAFDLYWEARHAGYWPVMELMVSRIKYFFLTMVQTEKFTSLTENELHLFLDSNNIAVHNEVEVFFSLLLWLRKRNVPEPWECSLFKLIRFSHISPIQLVELQSMNELHYIIKHYPINEMIEKGLRTAIRREHCMRACIDFNDPEPQARNWLRKTVIYKSFNEFVDNLLKRRGNMRKPNYELMRREALEGLKLSAIQMWTPISRTTTN</sequence>
<dbReference type="InterPro" id="IPR011333">
    <property type="entry name" value="SKP1/BTB/POZ_sf"/>
</dbReference>
<evidence type="ECO:0000313" key="1">
    <source>
        <dbReference type="EnsemblMetazoa" id="RPRC011399-PA"/>
    </source>
</evidence>
<dbReference type="Pfam" id="PF07707">
    <property type="entry name" value="BACK"/>
    <property type="match status" value="1"/>
</dbReference>
<dbReference type="SMART" id="SM00225">
    <property type="entry name" value="BTB"/>
    <property type="match status" value="1"/>
</dbReference>
<reference evidence="1" key="1">
    <citation type="submission" date="2015-05" db="UniProtKB">
        <authorList>
            <consortium name="EnsemblMetazoa"/>
        </authorList>
    </citation>
    <scope>IDENTIFICATION</scope>
</reference>
<dbReference type="PANTHER" id="PTHR22667:SF0">
    <property type="entry name" value="AT01380P-RELATED"/>
    <property type="match status" value="1"/>
</dbReference>
<evidence type="ECO:0000313" key="2">
    <source>
        <dbReference type="Proteomes" id="UP000015103"/>
    </source>
</evidence>
<dbReference type="EMBL" id="ACPB03006955">
    <property type="status" value="NOT_ANNOTATED_CDS"/>
    <property type="molecule type" value="Genomic_DNA"/>
</dbReference>
<dbReference type="PROSITE" id="PS50097">
    <property type="entry name" value="BTB"/>
    <property type="match status" value="1"/>
</dbReference>
<dbReference type="EnsemblMetazoa" id="RPRC011399-RA">
    <property type="protein sequence ID" value="RPRC011399-PA"/>
    <property type="gene ID" value="RPRC011399"/>
</dbReference>
<dbReference type="SMART" id="SM00875">
    <property type="entry name" value="BACK"/>
    <property type="match status" value="1"/>
</dbReference>
<dbReference type="RefSeq" id="XP_073991819.1">
    <property type="nucleotide sequence ID" value="XM_074135718.1"/>
</dbReference>
<dbReference type="Gene3D" id="3.30.710.10">
    <property type="entry name" value="Potassium Channel Kv1.1, Chain A"/>
    <property type="match status" value="1"/>
</dbReference>
<dbReference type="InterPro" id="IPR000210">
    <property type="entry name" value="BTB/POZ_dom"/>
</dbReference>
<dbReference type="InParanoid" id="T1I530"/>
<dbReference type="Gene3D" id="1.25.40.420">
    <property type="match status" value="1"/>
</dbReference>
<dbReference type="AlphaFoldDB" id="T1I530"/>
<name>T1I530_RHOPR</name>
<dbReference type="PANTHER" id="PTHR22667">
    <property type="entry name" value="AT01380P-RELATED"/>
    <property type="match status" value="1"/>
</dbReference>
<dbReference type="SUPFAM" id="SSF54695">
    <property type="entry name" value="POZ domain"/>
    <property type="match status" value="1"/>
</dbReference>
<dbReference type="eggNOG" id="ENOG502SKSY">
    <property type="taxonomic scope" value="Eukaryota"/>
</dbReference>
<dbReference type="GeneID" id="141458121"/>
<dbReference type="CDD" id="cd18186">
    <property type="entry name" value="BTB_POZ_ZBTB_KLHL-like"/>
    <property type="match status" value="1"/>
</dbReference>
<dbReference type="STRING" id="13249.T1I530"/>
<keyword evidence="2" id="KW-1185">Reference proteome</keyword>
<dbReference type="Proteomes" id="UP000015103">
    <property type="component" value="Unassembled WGS sequence"/>
</dbReference>
<accession>T1I530</accession>
<dbReference type="InterPro" id="IPR011705">
    <property type="entry name" value="BACK"/>
</dbReference>
<protein>
    <submittedName>
        <fullName evidence="1">BTB domain-containing protein</fullName>
    </submittedName>
</protein>
<proteinExistence type="predicted"/>